<keyword evidence="2" id="KW-1185">Reference proteome</keyword>
<organism evidence="1 2">
    <name type="scientific">Linum trigynum</name>
    <dbReference type="NCBI Taxonomy" id="586398"/>
    <lineage>
        <taxon>Eukaryota</taxon>
        <taxon>Viridiplantae</taxon>
        <taxon>Streptophyta</taxon>
        <taxon>Embryophyta</taxon>
        <taxon>Tracheophyta</taxon>
        <taxon>Spermatophyta</taxon>
        <taxon>Magnoliopsida</taxon>
        <taxon>eudicotyledons</taxon>
        <taxon>Gunneridae</taxon>
        <taxon>Pentapetalae</taxon>
        <taxon>rosids</taxon>
        <taxon>fabids</taxon>
        <taxon>Malpighiales</taxon>
        <taxon>Linaceae</taxon>
        <taxon>Linum</taxon>
    </lineage>
</organism>
<evidence type="ECO:0000313" key="1">
    <source>
        <dbReference type="EMBL" id="CAL1380413.1"/>
    </source>
</evidence>
<evidence type="ECO:0000313" key="2">
    <source>
        <dbReference type="Proteomes" id="UP001497516"/>
    </source>
</evidence>
<sequence length="90" mass="10568">MHVVKHPCPDFVYDPLRIILQCHQLHHSRLLHTLESFAFCSDDRTNLITKHHSHGRPLAYPYRPIKVAYKARRQPCDTLSSQGRLVIISW</sequence>
<protein>
    <submittedName>
        <fullName evidence="1">Uncharacterized protein</fullName>
    </submittedName>
</protein>
<name>A0AAV2E3T4_9ROSI</name>
<proteinExistence type="predicted"/>
<accession>A0AAV2E3T4</accession>
<gene>
    <name evidence="1" type="ORF">LTRI10_LOCUS21856</name>
</gene>
<reference evidence="1 2" key="1">
    <citation type="submission" date="2024-04" db="EMBL/GenBank/DDBJ databases">
        <authorList>
            <person name="Fracassetti M."/>
        </authorList>
    </citation>
    <scope>NUCLEOTIDE SEQUENCE [LARGE SCALE GENOMIC DNA]</scope>
</reference>
<dbReference type="EMBL" id="OZ034817">
    <property type="protein sequence ID" value="CAL1380413.1"/>
    <property type="molecule type" value="Genomic_DNA"/>
</dbReference>
<dbReference type="AlphaFoldDB" id="A0AAV2E3T4"/>
<dbReference type="Proteomes" id="UP001497516">
    <property type="component" value="Chromosome 4"/>
</dbReference>